<evidence type="ECO:0000313" key="9">
    <source>
        <dbReference type="RefSeq" id="XP_065675464.1"/>
    </source>
</evidence>
<evidence type="ECO:0000256" key="3">
    <source>
        <dbReference type="ARBA" id="ARBA00022833"/>
    </source>
</evidence>
<evidence type="ECO:0000259" key="7">
    <source>
        <dbReference type="PROSITE" id="PS50950"/>
    </source>
</evidence>
<dbReference type="SMART" id="SM00980">
    <property type="entry name" value="THAP"/>
    <property type="match status" value="1"/>
</dbReference>
<name>A0ABM4DLP3_HYDVU</name>
<dbReference type="Pfam" id="PF05485">
    <property type="entry name" value="THAP"/>
    <property type="match status" value="1"/>
</dbReference>
<dbReference type="InterPro" id="IPR038441">
    <property type="entry name" value="THAP_Znf_sf"/>
</dbReference>
<keyword evidence="4 5" id="KW-0238">DNA-binding</keyword>
<evidence type="ECO:0000256" key="6">
    <source>
        <dbReference type="SAM" id="MobiDB-lite"/>
    </source>
</evidence>
<evidence type="ECO:0000256" key="1">
    <source>
        <dbReference type="ARBA" id="ARBA00022723"/>
    </source>
</evidence>
<evidence type="ECO:0000313" key="8">
    <source>
        <dbReference type="Proteomes" id="UP001652625"/>
    </source>
</evidence>
<feature type="domain" description="THAP-type" evidence="7">
    <location>
        <begin position="1"/>
        <end position="82"/>
    </location>
</feature>
<keyword evidence="1" id="KW-0479">Metal-binding</keyword>
<proteinExistence type="predicted"/>
<keyword evidence="2 5" id="KW-0863">Zinc-finger</keyword>
<evidence type="ECO:0000256" key="2">
    <source>
        <dbReference type="ARBA" id="ARBA00022771"/>
    </source>
</evidence>
<keyword evidence="3" id="KW-0862">Zinc</keyword>
<organism evidence="8 9">
    <name type="scientific">Hydra vulgaris</name>
    <name type="common">Hydra</name>
    <name type="synonym">Hydra attenuata</name>
    <dbReference type="NCBI Taxonomy" id="6087"/>
    <lineage>
        <taxon>Eukaryota</taxon>
        <taxon>Metazoa</taxon>
        <taxon>Cnidaria</taxon>
        <taxon>Hydrozoa</taxon>
        <taxon>Hydroidolina</taxon>
        <taxon>Anthoathecata</taxon>
        <taxon>Aplanulata</taxon>
        <taxon>Hydridae</taxon>
        <taxon>Hydra</taxon>
    </lineage>
</organism>
<reference evidence="9" key="1">
    <citation type="submission" date="2025-08" db="UniProtKB">
        <authorList>
            <consortium name="RefSeq"/>
        </authorList>
    </citation>
    <scope>IDENTIFICATION</scope>
</reference>
<gene>
    <name evidence="9" type="primary">LOC136091684</name>
</gene>
<dbReference type="InterPro" id="IPR006612">
    <property type="entry name" value="THAP_Znf"/>
</dbReference>
<dbReference type="PANTHER" id="PTHR46927">
    <property type="entry name" value="AGAP005574-PA"/>
    <property type="match status" value="1"/>
</dbReference>
<keyword evidence="8" id="KW-1185">Reference proteome</keyword>
<dbReference type="InterPro" id="IPR052224">
    <property type="entry name" value="THAP_domain_protein"/>
</dbReference>
<dbReference type="PANTHER" id="PTHR46927:SF3">
    <property type="entry name" value="THAP-TYPE DOMAIN-CONTAINING PROTEIN"/>
    <property type="match status" value="1"/>
</dbReference>
<feature type="compositionally biased region" description="Basic residues" evidence="6">
    <location>
        <begin position="190"/>
        <end position="209"/>
    </location>
</feature>
<dbReference type="RefSeq" id="XP_065675464.1">
    <property type="nucleotide sequence ID" value="XM_065819392.1"/>
</dbReference>
<evidence type="ECO:0000256" key="5">
    <source>
        <dbReference type="PROSITE-ProRule" id="PRU00309"/>
    </source>
</evidence>
<dbReference type="Gene3D" id="6.20.210.20">
    <property type="entry name" value="THAP domain"/>
    <property type="match status" value="1"/>
</dbReference>
<accession>A0ABM4DLP3</accession>
<dbReference type="Proteomes" id="UP001652625">
    <property type="component" value="Chromosome 15"/>
</dbReference>
<evidence type="ECO:0000256" key="4">
    <source>
        <dbReference type="ARBA" id="ARBA00023125"/>
    </source>
</evidence>
<sequence length="209" mass="23813">MVNSCAAAGCTNRAMKNDNRAFHKFPINNRELYKRWIVAIKRETFIPTEHSRICSDHFLPSDYIPDFNNKPKLKPFSVPSVIIDSKPKVKRKFSSISPQKNKKRLIKKISETGSHHHIDFHSDISDNNNVAANSNEIYINSVILKTTESIDCQVDIDSSFNIIESSNKIINDDTIISKSTLSTNASSTKAKLKAKNKILKQKLRRKEKK</sequence>
<dbReference type="GeneID" id="136091684"/>
<feature type="region of interest" description="Disordered" evidence="6">
    <location>
        <begin position="184"/>
        <end position="209"/>
    </location>
</feature>
<dbReference type="SUPFAM" id="SSF57716">
    <property type="entry name" value="Glucocorticoid receptor-like (DNA-binding domain)"/>
    <property type="match status" value="1"/>
</dbReference>
<protein>
    <submittedName>
        <fullName evidence="9">THAP domain-containing protein 1-like</fullName>
    </submittedName>
</protein>
<dbReference type="PROSITE" id="PS50950">
    <property type="entry name" value="ZF_THAP"/>
    <property type="match status" value="1"/>
</dbReference>
<dbReference type="SMART" id="SM00692">
    <property type="entry name" value="DM3"/>
    <property type="match status" value="1"/>
</dbReference>